<dbReference type="GO" id="GO:0003677">
    <property type="term" value="F:DNA binding"/>
    <property type="evidence" value="ECO:0007669"/>
    <property type="project" value="InterPro"/>
</dbReference>
<organism evidence="1">
    <name type="scientific">marine sediment metagenome</name>
    <dbReference type="NCBI Taxonomy" id="412755"/>
    <lineage>
        <taxon>unclassified sequences</taxon>
        <taxon>metagenomes</taxon>
        <taxon>ecological metagenomes</taxon>
    </lineage>
</organism>
<name>X1KEG4_9ZZZZ</name>
<sequence>MTALAEVNILIDLAKSIAGSDYKVAKMIGATPQQISDWRYGRKAVSPEDQALIASVAGLNAEQVALRAMVSKHEGTPKGDRLMKVLGKASLATGAVLATAGANAQAIYSTIQTTGALDLLHLVWNTMSGKSNRQTQPRLCQAFPA</sequence>
<dbReference type="InterPro" id="IPR010982">
    <property type="entry name" value="Lambda_DNA-bd_dom_sf"/>
</dbReference>
<proteinExistence type="predicted"/>
<accession>X1KEG4</accession>
<dbReference type="EMBL" id="BARV01000031">
    <property type="protein sequence ID" value="GAH92015.1"/>
    <property type="molecule type" value="Genomic_DNA"/>
</dbReference>
<dbReference type="AlphaFoldDB" id="X1KEG4"/>
<evidence type="ECO:0000313" key="1">
    <source>
        <dbReference type="EMBL" id="GAH92015.1"/>
    </source>
</evidence>
<dbReference type="Gene3D" id="1.10.260.40">
    <property type="entry name" value="lambda repressor-like DNA-binding domains"/>
    <property type="match status" value="1"/>
</dbReference>
<protein>
    <submittedName>
        <fullName evidence="1">Uncharacterized protein</fullName>
    </submittedName>
</protein>
<reference evidence="1" key="1">
    <citation type="journal article" date="2014" name="Front. Microbiol.">
        <title>High frequency of phylogenetically diverse reductive dehalogenase-homologous genes in deep subseafloor sedimentary metagenomes.</title>
        <authorList>
            <person name="Kawai M."/>
            <person name="Futagami T."/>
            <person name="Toyoda A."/>
            <person name="Takaki Y."/>
            <person name="Nishi S."/>
            <person name="Hori S."/>
            <person name="Arai W."/>
            <person name="Tsubouchi T."/>
            <person name="Morono Y."/>
            <person name="Uchiyama I."/>
            <person name="Ito T."/>
            <person name="Fujiyama A."/>
            <person name="Inagaki F."/>
            <person name="Takami H."/>
        </authorList>
    </citation>
    <scope>NUCLEOTIDE SEQUENCE</scope>
    <source>
        <strain evidence="1">Expedition CK06-06</strain>
    </source>
</reference>
<comment type="caution">
    <text evidence="1">The sequence shown here is derived from an EMBL/GenBank/DDBJ whole genome shotgun (WGS) entry which is preliminary data.</text>
</comment>
<dbReference type="SUPFAM" id="SSF47413">
    <property type="entry name" value="lambda repressor-like DNA-binding domains"/>
    <property type="match status" value="1"/>
</dbReference>
<gene>
    <name evidence="1" type="ORF">S06H3_00217</name>
</gene>